<dbReference type="InterPro" id="IPR049900">
    <property type="entry name" value="PKS_mFAS_DH"/>
</dbReference>
<evidence type="ECO:0000256" key="8">
    <source>
        <dbReference type="PROSITE-ProRule" id="PRU01363"/>
    </source>
</evidence>
<dbReference type="InterPro" id="IPR001227">
    <property type="entry name" value="Ac_transferase_dom_sf"/>
</dbReference>
<dbReference type="InterPro" id="IPR050091">
    <property type="entry name" value="PKS_NRPS_Biosynth_Enz"/>
</dbReference>
<dbReference type="SMART" id="SM00825">
    <property type="entry name" value="PKS_KS"/>
    <property type="match status" value="1"/>
</dbReference>
<dbReference type="SMART" id="SM00827">
    <property type="entry name" value="PKS_AT"/>
    <property type="match status" value="1"/>
</dbReference>
<dbReference type="InterPro" id="IPR009081">
    <property type="entry name" value="PP-bd_ACP"/>
</dbReference>
<evidence type="ECO:0000256" key="9">
    <source>
        <dbReference type="SAM" id="MobiDB-lite"/>
    </source>
</evidence>
<dbReference type="InterPro" id="IPR006162">
    <property type="entry name" value="Ppantetheine_attach_site"/>
</dbReference>
<reference evidence="13 14" key="1">
    <citation type="submission" date="2023-01" db="EMBL/GenBank/DDBJ databases">
        <title>Analysis of 21 Apiospora genomes using comparative genomics revels a genus with tremendous synthesis potential of carbohydrate active enzymes and secondary metabolites.</title>
        <authorList>
            <person name="Sorensen T."/>
        </authorList>
    </citation>
    <scope>NUCLEOTIDE SEQUENCE [LARGE SCALE GENOMIC DNA]</scope>
    <source>
        <strain evidence="13 14">CBS 33761</strain>
    </source>
</reference>
<dbReference type="PANTHER" id="PTHR43775">
    <property type="entry name" value="FATTY ACID SYNTHASE"/>
    <property type="match status" value="1"/>
</dbReference>
<dbReference type="EMBL" id="JAQQWK010000012">
    <property type="protein sequence ID" value="KAK8022375.1"/>
    <property type="molecule type" value="Genomic_DNA"/>
</dbReference>
<feature type="compositionally biased region" description="Low complexity" evidence="9">
    <location>
        <begin position="452"/>
        <end position="469"/>
    </location>
</feature>
<evidence type="ECO:0000256" key="1">
    <source>
        <dbReference type="ARBA" id="ARBA00022450"/>
    </source>
</evidence>
<feature type="active site" description="Proton donor; for dehydratase activity" evidence="8">
    <location>
        <position position="1169"/>
    </location>
</feature>
<dbReference type="Pfam" id="PF08659">
    <property type="entry name" value="KR"/>
    <property type="match status" value="1"/>
</dbReference>
<accession>A0ABR1RWU3</accession>
<dbReference type="Pfam" id="PF02801">
    <property type="entry name" value="Ketoacyl-synt_C"/>
    <property type="match status" value="1"/>
</dbReference>
<dbReference type="InterPro" id="IPR013217">
    <property type="entry name" value="Methyltransf_12"/>
</dbReference>
<dbReference type="Proteomes" id="UP001444661">
    <property type="component" value="Unassembled WGS sequence"/>
</dbReference>
<keyword evidence="6" id="KW-0511">Multifunctional enzyme</keyword>
<dbReference type="SMART" id="SM00826">
    <property type="entry name" value="PKS_DH"/>
    <property type="match status" value="1"/>
</dbReference>
<dbReference type="Gene3D" id="3.10.129.110">
    <property type="entry name" value="Polyketide synthase dehydratase"/>
    <property type="match status" value="1"/>
</dbReference>
<dbReference type="InterPro" id="IPR036736">
    <property type="entry name" value="ACP-like_sf"/>
</dbReference>
<dbReference type="SUPFAM" id="SSF55048">
    <property type="entry name" value="Probable ACP-binding domain of malonyl-CoA ACP transacylase"/>
    <property type="match status" value="1"/>
</dbReference>
<dbReference type="SUPFAM" id="SSF53335">
    <property type="entry name" value="S-adenosyl-L-methionine-dependent methyltransferases"/>
    <property type="match status" value="1"/>
</dbReference>
<dbReference type="PROSITE" id="PS52004">
    <property type="entry name" value="KS3_2"/>
    <property type="match status" value="1"/>
</dbReference>
<dbReference type="CDD" id="cd05195">
    <property type="entry name" value="enoyl_red"/>
    <property type="match status" value="1"/>
</dbReference>
<keyword evidence="3" id="KW-0808">Transferase</keyword>
<dbReference type="Pfam" id="PF00550">
    <property type="entry name" value="PP-binding"/>
    <property type="match status" value="1"/>
</dbReference>
<dbReference type="InterPro" id="IPR049552">
    <property type="entry name" value="PKS_DH_N"/>
</dbReference>
<dbReference type="Pfam" id="PF21089">
    <property type="entry name" value="PKS_DH_N"/>
    <property type="match status" value="1"/>
</dbReference>
<evidence type="ECO:0000256" key="5">
    <source>
        <dbReference type="ARBA" id="ARBA00023002"/>
    </source>
</evidence>
<dbReference type="Gene3D" id="3.40.50.150">
    <property type="entry name" value="Vaccinia Virus protein VP39"/>
    <property type="match status" value="1"/>
</dbReference>
<keyword evidence="4" id="KW-0521">NADP</keyword>
<feature type="domain" description="PKS/mFAS DH" evidence="12">
    <location>
        <begin position="950"/>
        <end position="1262"/>
    </location>
</feature>
<feature type="region of interest" description="Disordered" evidence="9">
    <location>
        <begin position="444"/>
        <end position="469"/>
    </location>
</feature>
<feature type="domain" description="Carrier" evidence="10">
    <location>
        <begin position="2449"/>
        <end position="2526"/>
    </location>
</feature>
<keyword evidence="2" id="KW-0597">Phosphoprotein</keyword>
<dbReference type="InterPro" id="IPR013968">
    <property type="entry name" value="PKS_KR"/>
</dbReference>
<dbReference type="InterPro" id="IPR016039">
    <property type="entry name" value="Thiolase-like"/>
</dbReference>
<evidence type="ECO:0000259" key="12">
    <source>
        <dbReference type="PROSITE" id="PS52019"/>
    </source>
</evidence>
<evidence type="ECO:0000256" key="7">
    <source>
        <dbReference type="ARBA" id="ARBA00023315"/>
    </source>
</evidence>
<evidence type="ECO:0000313" key="14">
    <source>
        <dbReference type="Proteomes" id="UP001444661"/>
    </source>
</evidence>
<proteinExistence type="predicted"/>
<dbReference type="InterPro" id="IPR016035">
    <property type="entry name" value="Acyl_Trfase/lysoPLipase"/>
</dbReference>
<evidence type="ECO:0000259" key="10">
    <source>
        <dbReference type="PROSITE" id="PS50075"/>
    </source>
</evidence>
<keyword evidence="7" id="KW-0012">Acyltransferase</keyword>
<dbReference type="CDD" id="cd00833">
    <property type="entry name" value="PKS"/>
    <property type="match status" value="1"/>
</dbReference>
<protein>
    <submittedName>
        <fullName evidence="13">Polyketide synthase</fullName>
    </submittedName>
</protein>
<keyword evidence="1" id="KW-0596">Phosphopantetheine</keyword>
<dbReference type="SMART" id="SM00822">
    <property type="entry name" value="PKS_KR"/>
    <property type="match status" value="1"/>
</dbReference>
<dbReference type="SUPFAM" id="SSF50129">
    <property type="entry name" value="GroES-like"/>
    <property type="match status" value="1"/>
</dbReference>
<dbReference type="Pfam" id="PF22621">
    <property type="entry name" value="CurL-like_PKS_C"/>
    <property type="match status" value="1"/>
</dbReference>
<dbReference type="Gene3D" id="3.90.180.10">
    <property type="entry name" value="Medium-chain alcohol dehydrogenases, catalytic domain"/>
    <property type="match status" value="1"/>
</dbReference>
<gene>
    <name evidence="13" type="ORF">PG993_013142</name>
</gene>
<dbReference type="SMART" id="SM00823">
    <property type="entry name" value="PKS_PP"/>
    <property type="match status" value="1"/>
</dbReference>
<feature type="active site" description="Proton acceptor; for dehydratase activity" evidence="8">
    <location>
        <position position="982"/>
    </location>
</feature>
<feature type="region of interest" description="N-terminal hotdog fold" evidence="8">
    <location>
        <begin position="950"/>
        <end position="1082"/>
    </location>
</feature>
<dbReference type="SUPFAM" id="SSF52151">
    <property type="entry name" value="FabD/lysophospholipase-like"/>
    <property type="match status" value="1"/>
</dbReference>
<dbReference type="SMART" id="SM00829">
    <property type="entry name" value="PKS_ER"/>
    <property type="match status" value="1"/>
</dbReference>
<dbReference type="PROSITE" id="PS52019">
    <property type="entry name" value="PKS_MFAS_DH"/>
    <property type="match status" value="1"/>
</dbReference>
<dbReference type="InterPro" id="IPR011032">
    <property type="entry name" value="GroES-like_sf"/>
</dbReference>
<evidence type="ECO:0000256" key="3">
    <source>
        <dbReference type="ARBA" id="ARBA00022679"/>
    </source>
</evidence>
<dbReference type="SUPFAM" id="SSF51735">
    <property type="entry name" value="NAD(P)-binding Rossmann-fold domains"/>
    <property type="match status" value="2"/>
</dbReference>
<dbReference type="InterPro" id="IPR020806">
    <property type="entry name" value="PKS_PP-bd"/>
</dbReference>
<dbReference type="InterPro" id="IPR020843">
    <property type="entry name" value="ER"/>
</dbReference>
<dbReference type="InterPro" id="IPR014031">
    <property type="entry name" value="Ketoacyl_synth_C"/>
</dbReference>
<dbReference type="Pfam" id="PF08240">
    <property type="entry name" value="ADH_N"/>
    <property type="match status" value="1"/>
</dbReference>
<dbReference type="Pfam" id="PF13602">
    <property type="entry name" value="ADH_zinc_N_2"/>
    <property type="match status" value="1"/>
</dbReference>
<comment type="caution">
    <text evidence="13">The sequence shown here is derived from an EMBL/GenBank/DDBJ whole genome shotgun (WGS) entry which is preliminary data.</text>
</comment>
<evidence type="ECO:0000313" key="13">
    <source>
        <dbReference type="EMBL" id="KAK8022375.1"/>
    </source>
</evidence>
<dbReference type="Pfam" id="PF08242">
    <property type="entry name" value="Methyltransf_12"/>
    <property type="match status" value="1"/>
</dbReference>
<dbReference type="CDD" id="cd02440">
    <property type="entry name" value="AdoMet_MTases"/>
    <property type="match status" value="1"/>
</dbReference>
<dbReference type="Gene3D" id="3.30.70.3290">
    <property type="match status" value="1"/>
</dbReference>
<organism evidence="13 14">
    <name type="scientific">Apiospora rasikravindrae</name>
    <dbReference type="NCBI Taxonomy" id="990691"/>
    <lineage>
        <taxon>Eukaryota</taxon>
        <taxon>Fungi</taxon>
        <taxon>Dikarya</taxon>
        <taxon>Ascomycota</taxon>
        <taxon>Pezizomycotina</taxon>
        <taxon>Sordariomycetes</taxon>
        <taxon>Xylariomycetidae</taxon>
        <taxon>Amphisphaeriales</taxon>
        <taxon>Apiosporaceae</taxon>
        <taxon>Apiospora</taxon>
    </lineage>
</organism>
<dbReference type="InterPro" id="IPR014043">
    <property type="entry name" value="Acyl_transferase_dom"/>
</dbReference>
<evidence type="ECO:0000256" key="4">
    <source>
        <dbReference type="ARBA" id="ARBA00022857"/>
    </source>
</evidence>
<dbReference type="SUPFAM" id="SSF47336">
    <property type="entry name" value="ACP-like"/>
    <property type="match status" value="1"/>
</dbReference>
<dbReference type="Pfam" id="PF00109">
    <property type="entry name" value="ketoacyl-synt"/>
    <property type="match status" value="1"/>
</dbReference>
<dbReference type="Gene3D" id="3.40.366.10">
    <property type="entry name" value="Malonyl-Coenzyme A Acyl Carrier Protein, domain 2"/>
    <property type="match status" value="1"/>
</dbReference>
<dbReference type="InterPro" id="IPR020807">
    <property type="entry name" value="PKS_DH"/>
</dbReference>
<dbReference type="Gene3D" id="1.10.1200.10">
    <property type="entry name" value="ACP-like"/>
    <property type="match status" value="1"/>
</dbReference>
<keyword evidence="5" id="KW-0560">Oxidoreductase</keyword>
<dbReference type="InterPro" id="IPR013154">
    <property type="entry name" value="ADH-like_N"/>
</dbReference>
<dbReference type="Gene3D" id="3.40.50.720">
    <property type="entry name" value="NAD(P)-binding Rossmann-like Domain"/>
    <property type="match status" value="1"/>
</dbReference>
<dbReference type="PROSITE" id="PS50075">
    <property type="entry name" value="CARRIER"/>
    <property type="match status" value="1"/>
</dbReference>
<dbReference type="PANTHER" id="PTHR43775:SF29">
    <property type="entry name" value="ASPERFURANONE POLYKETIDE SYNTHASE AFOG-RELATED"/>
    <property type="match status" value="1"/>
</dbReference>
<dbReference type="InterPro" id="IPR016036">
    <property type="entry name" value="Malonyl_transacylase_ACP-bd"/>
</dbReference>
<sequence length="2529" mass="276088">MANQEPIAICGISYRAPGIGRKGLWDYLAQARSAWTRVPADRFEESAYFRKGGDRSGVMSTQGAHFIDEPYGFDAAFFNMRAEEAKHSDPQHRLMLEVALEAAEDAGLGLQDIAGKKIGVFVGSGQHEYAQRLGDDEHVVQTFSGTGNAVCMAANRVSYFFDIDGPSVVSDAACASSVYAAHVAVNALRNGECNAAFVGTASLNLSPAGWLVLEKTGALSEHGRSYSYDSKASGFGRGEGAACLFIKRMEDAIRDGDPIQAVIRGTACNHSGRSDGITMPNGLAQQKLLWAVHNAAGLDPSDTPVIEGHGTGTGVGDPIESGAFTAVLGRNRTSANPLHLGSIKSNFGHLEGASGALAMVKAIMQVKNGIVLPTAGFETINPKIQDPEKVRIAEMPLPWPENEPRRCLITNFGFGGSNSAIIIEKAPEQTTKQNGITNGHSNGVNGHDGIATNGTNGHSNGTNGHSNGSAVQSRRLFAFSAKTQKSLDSYLTSWDDYLDEAPEFADFFRDLSYTLGQRRTHFPYRVAAPADSVEGLQEALSTLKPVRVKDRIYNFVFTGQGAQYARMALELRSFKVFTEALKEAESHLQKLGSPWSLLEELNKPAEDSRVNEAELSQPACTCIQLALVTLLTSWGIIPTAVTGHSSGEIAAAFAAGLVSFQEAVAVAYFRGQAAVRLSSQQSPDQKGGMLALGVGAEEATKLIDEHGGGYATVAAVNSFNSVTISGDKPVIEKVFKAAEAQGIFVRKLNVEMAYHSRHMEQVAGYYLDAITPYCGQVSPSKNDTQRPVFVSSVTGQVEDSVGASYWIKNLVRPVLFANAIQGMLTLFEDSDNKLLKAMPKVIVEVGPHAALKNPIKQTVEIVQAERNWGPASFTYVPTLLRGTDAEQAALDLAATLYTLGAPIQLGAVNQTGQTNAHVLTQLPSYAWDKTRYELRPRATHEKFCPGEDYHPLIGRKMPSSGGQERSYRQVFTLDEMPWIRDHVVGGSTIFPMTGYMSCAIEAARRTVSTQAEAFLVTDFHVSRSLEVLEEQTVDLVTKLRPAALGEGAFSTKAWSFEITTWAEKDGWNVHCWGQIEPEMAEMTMDTPTLKKGIPLVNNLAALDEKNIEDEYAKAAVRATQYGPSFKNNIKFYEGDGFTVLEHRLRDLGEARTDPFARGSPVSVDPPTIDGFLQGGGPLQYDEQGRRPAQMPNYISRFRVSNKIPSEPNSRFDVVMQKLSYDVKGGRLYCSVAVYHRADNGDLTPVCEFESSRFRNIGSAEEIADPAANVPDNWAWEVLPKFDYLPADQLRKKVAEHVPELGIEEDVRLEKLGRAGWYYIGEALKQTAGEDYSKLPHHYNRFIHWAARAFTETGLEFPVEPTELLNEVRSGDAQGLLCCAIGENLVDILHGEVEPLEIMLTDNRLTKNYENGTNNYLSAVLGYYAEMLADLEPNQRILEIGAGTAGSTLPILEGLSKDRDEPGFMSYTFTDVSTGFFEGARTKLEKWTQRITYKKLDITEDPVAQGFALEEFDVVVAANVLHATPDMISTIANVRSLLKPGGKLLLLEGNVHNSMLLPFTLMPGWWLSEDKYREHGDGPMMTTPIWNQLLLDSGFSGVDTTIPSSWHADTPLMSVISSTRIGKQDESRDLIISGPFIDDVEIEFAQGVADLVSKQLGCTVDIRPLAEIDADDAPYYIFIDSLKESIMQNMTREKFEQLQNLILHNTGLLYITPEGANPDANIILGMLRTVRMESDPKNLTLLQDVPSTPAGALAILKVAERLRDPEVTRHQDQDLVWKDGSIHFPRMLQLKDVKEQFAVEQNIAFLKNQNLWGKPGDRALEMTIDVAGSPDTLYFRRTEVGEKPLGDDEVIVRVEAAGLSHRDLEVVLGAVPWAPPGFDGCGKVIKTGARVSHVREGDDVFFLSLESSALATYKQLPSWQISRIPGAISIAEAATMPLAYSLAVLALIHTARTRKGETVLVHAATGAVGQACITLAQHLGATVFATAGTESKREFLHSHYGIPRDHIFSSRTPAFRDSIMAATNGKGIDVIVNSLSGELLTETWALAAPYARFVEVGNKDTFLNNSLPMRPFNSGVTFAGIDLRDLHKHRPDDVRDVFAEVVRLVRSGVARPIGPVTEFPVSKMSSALKKLKSSEHSGKIVVTLGQDESFVAETPLRPSTVTMNHHATYIVTGGTRGIGLELAYWLIDHGARYIVVLGRSGAKGEDVQKLLAKYADTDVTIRALACNVGKRDELARVMESITDLPPSREWYIDKLFVNATYEDWEINTTPRVHGAWNLHELMPADLDFFIALSSFSGDTGNIGQAIYAGTAGFYDAFAKYRNKQGQYTVSIALPVVLDVGYVVEHNITELLKMALGASLTMADIRALFKCAVSGSLEKPTPYVQASGRATAFKVYVDGQAVSNGSWKYFHPVHTKERLAEAAALKSRSAEANAGSGGGSGEMTSWTAADDPEQGLTEALITKVAAMTMMEREEVLADAPLDSYNLDSLVSVELRNWIRRETTVELTLSAIMHADSLRALASGILAQRNAE</sequence>
<dbReference type="Pfam" id="PF00698">
    <property type="entry name" value="Acyl_transf_1"/>
    <property type="match status" value="1"/>
</dbReference>
<dbReference type="InterPro" id="IPR036291">
    <property type="entry name" value="NAD(P)-bd_dom_sf"/>
</dbReference>
<evidence type="ECO:0000259" key="11">
    <source>
        <dbReference type="PROSITE" id="PS52004"/>
    </source>
</evidence>
<dbReference type="InterPro" id="IPR014030">
    <property type="entry name" value="Ketoacyl_synth_N"/>
</dbReference>
<dbReference type="InterPro" id="IPR020841">
    <property type="entry name" value="PKS_Beta-ketoAc_synthase_dom"/>
</dbReference>
<name>A0ABR1RWU3_9PEZI</name>
<keyword evidence="14" id="KW-1185">Reference proteome</keyword>
<dbReference type="SUPFAM" id="SSF53901">
    <property type="entry name" value="Thiolase-like"/>
    <property type="match status" value="1"/>
</dbReference>
<feature type="region of interest" description="C-terminal hotdog fold" evidence="8">
    <location>
        <begin position="1100"/>
        <end position="1262"/>
    </location>
</feature>
<evidence type="ECO:0000256" key="2">
    <source>
        <dbReference type="ARBA" id="ARBA00022553"/>
    </source>
</evidence>
<evidence type="ECO:0000256" key="6">
    <source>
        <dbReference type="ARBA" id="ARBA00023268"/>
    </source>
</evidence>
<feature type="region of interest" description="Disordered" evidence="9">
    <location>
        <begin position="2428"/>
        <end position="2447"/>
    </location>
</feature>
<dbReference type="InterPro" id="IPR042104">
    <property type="entry name" value="PKS_dehydratase_sf"/>
</dbReference>
<dbReference type="InterPro" id="IPR057326">
    <property type="entry name" value="KR_dom"/>
</dbReference>
<dbReference type="InterPro" id="IPR029063">
    <property type="entry name" value="SAM-dependent_MTases_sf"/>
</dbReference>
<feature type="domain" description="Ketosynthase family 3 (KS3)" evidence="11">
    <location>
        <begin position="4"/>
        <end position="425"/>
    </location>
</feature>
<dbReference type="Gene3D" id="3.40.47.10">
    <property type="match status" value="1"/>
</dbReference>
<dbReference type="PROSITE" id="PS00012">
    <property type="entry name" value="PHOSPHOPANTETHEINE"/>
    <property type="match status" value="1"/>
</dbReference>